<dbReference type="Proteomes" id="UP000215450">
    <property type="component" value="Unassembled WGS sequence"/>
</dbReference>
<comment type="subcellular location">
    <subcellularLocation>
        <location evidence="1">Endomembrane system</location>
    </subcellularLocation>
</comment>
<feature type="binding site" evidence="5">
    <location>
        <begin position="326"/>
        <end position="333"/>
    </location>
    <ligand>
        <name>ATP</name>
        <dbReference type="ChEBI" id="CHEBI:30616"/>
    </ligand>
</feature>
<feature type="domain" description="FtsK" evidence="8">
    <location>
        <begin position="308"/>
        <end position="493"/>
    </location>
</feature>
<dbReference type="InterPro" id="IPR003593">
    <property type="entry name" value="AAA+_ATPase"/>
</dbReference>
<feature type="region of interest" description="Disordered" evidence="7">
    <location>
        <begin position="164"/>
        <end position="183"/>
    </location>
</feature>
<dbReference type="STRING" id="1522312.GCA_900177895_00513"/>
<organism evidence="9">
    <name type="scientific">Kingella negevensis</name>
    <dbReference type="NCBI Taxonomy" id="1522312"/>
    <lineage>
        <taxon>Bacteria</taxon>
        <taxon>Pseudomonadati</taxon>
        <taxon>Pseudomonadota</taxon>
        <taxon>Betaproteobacteria</taxon>
        <taxon>Neisseriales</taxon>
        <taxon>Neisseriaceae</taxon>
        <taxon>Kingella</taxon>
    </lineage>
</organism>
<reference evidence="10 11" key="2">
    <citation type="submission" date="2017-06" db="EMBL/GenBank/DDBJ databases">
        <authorList>
            <person name="Kim H.J."/>
            <person name="Triplett B.A."/>
        </authorList>
    </citation>
    <scope>NUCLEOTIDE SEQUENCE [LARGE SCALE GENOMIC DNA]</scope>
    <source>
        <strain evidence="10">Kingella_eburonensis</strain>
    </source>
</reference>
<evidence type="ECO:0000313" key="10">
    <source>
        <dbReference type="EMBL" id="SNB68587.1"/>
    </source>
</evidence>
<evidence type="ECO:0000259" key="8">
    <source>
        <dbReference type="PROSITE" id="PS50901"/>
    </source>
</evidence>
<keyword evidence="6" id="KW-0175">Coiled coil</keyword>
<dbReference type="InterPro" id="IPR027417">
    <property type="entry name" value="P-loop_NTPase"/>
</dbReference>
<feature type="coiled-coil region" evidence="6">
    <location>
        <begin position="379"/>
        <end position="406"/>
    </location>
</feature>
<dbReference type="InterPro" id="IPR002543">
    <property type="entry name" value="FtsK_dom"/>
</dbReference>
<evidence type="ECO:0000256" key="5">
    <source>
        <dbReference type="PROSITE-ProRule" id="PRU00289"/>
    </source>
</evidence>
<dbReference type="GO" id="GO:0005524">
    <property type="term" value="F:ATP binding"/>
    <property type="evidence" value="ECO:0007669"/>
    <property type="project" value="UniProtKB-UniRule"/>
</dbReference>
<reference evidence="9" key="1">
    <citation type="submission" date="2017-05" db="EMBL/GenBank/DDBJ databases">
        <authorList>
            <person name="Song R."/>
            <person name="Chenine A.L."/>
            <person name="Ruprecht R.M."/>
        </authorList>
    </citation>
    <scope>NUCLEOTIDE SEQUENCE</scope>
    <source>
        <strain evidence="9">Kingella_eburonensis</strain>
    </source>
</reference>
<dbReference type="PANTHER" id="PTHR22683">
    <property type="entry name" value="SPORULATION PROTEIN RELATED"/>
    <property type="match status" value="1"/>
</dbReference>
<evidence type="ECO:0000256" key="7">
    <source>
        <dbReference type="SAM" id="MobiDB-lite"/>
    </source>
</evidence>
<sequence length="527" mass="59856">MSYQVNTATGWDTEWFHELMKPRIKGSLKSQEVRKELANQGALPAFDNNYDWAMFCIAYCFAKDLIPHLETAPDAKGSEIPNFETCFQKEARLWLAYLSDALFELKQGKPCTRDDLYQFIQDLWHTGAVELEKRWYTYRKNNEHSELDAQKQFLEELAKLAQKHSNSRKKTAPSSLQNNDHSDHENSIVLDAEIVKKALERAKLAAEKVELIANGLRYGCFRVQLKQASDLDSNENKQKTLRSELNIADHALRVERNTSCGTLYTFDLKILRPRKEWRDFGKAEFQAALTQFQRKNEKLPVCIGIDEAGNAQFADLTDAPHCVVAGETKSGKSVFIRALLHSLCQLNSEKDVKLYILDPKRVDYQEFKRYPHLVGGNVITEIDEMVQTLHDLVDEMEERYSLLEAHHKNKVSDLADHARPPYCVVLVEEAGDLFDADKSAEEPLVRLAQKARAAGIHLIVATQRPDSATLSGRLRDNLNSKVALRVGKHQSSNIILGESGAEGLAGYGDHLIKWDGSETRFLHGYNI</sequence>
<dbReference type="SUPFAM" id="SSF52540">
    <property type="entry name" value="P-loop containing nucleoside triphosphate hydrolases"/>
    <property type="match status" value="1"/>
</dbReference>
<dbReference type="EMBL" id="FXUV02000022">
    <property type="protein sequence ID" value="SNB68587.1"/>
    <property type="molecule type" value="Genomic_DNA"/>
</dbReference>
<dbReference type="SMART" id="SM00382">
    <property type="entry name" value="AAA"/>
    <property type="match status" value="1"/>
</dbReference>
<dbReference type="GO" id="GO:0003677">
    <property type="term" value="F:DNA binding"/>
    <property type="evidence" value="ECO:0007669"/>
    <property type="project" value="InterPro"/>
</dbReference>
<comment type="function">
    <text evidence="4">Essential cell division protein that coordinates cell division and chromosome segregation. The N-terminus is involved in assembly of the cell-division machinery. The C-terminus functions as a DNA motor that moves dsDNA in an ATP-dependent manner towards the dif recombination site, which is located within the replication terminus region. Translocation stops specifically at Xer-dif sites, where FtsK interacts with the Xer recombinase, allowing activation of chromosome unlinking by recombination. FtsK orienting polar sequences (KOPS) guide the direction of DNA translocation. FtsK can remove proteins from DNA as it translocates, but translocation stops specifically at XerCD-dif site, thereby preventing removal of XerC and XerD from dif.</text>
</comment>
<evidence type="ECO:0000256" key="2">
    <source>
        <dbReference type="ARBA" id="ARBA00022741"/>
    </source>
</evidence>
<evidence type="ECO:0000256" key="6">
    <source>
        <dbReference type="SAM" id="Coils"/>
    </source>
</evidence>
<evidence type="ECO:0000256" key="1">
    <source>
        <dbReference type="ARBA" id="ARBA00004308"/>
    </source>
</evidence>
<dbReference type="AlphaFoldDB" id="A0A238HFG8"/>
<gene>
    <name evidence="9" type="primary">ftsK_2</name>
    <name evidence="10" type="ORF">KEBURONENSIS_01230</name>
    <name evidence="9" type="ORF">KEBURONENSIS_01262</name>
</gene>
<protein>
    <submittedName>
        <fullName evidence="9">DNA translocase FtsK</fullName>
    </submittedName>
</protein>
<dbReference type="Gene3D" id="3.40.50.300">
    <property type="entry name" value="P-loop containing nucleotide triphosphate hydrolases"/>
    <property type="match status" value="1"/>
</dbReference>
<dbReference type="Pfam" id="PF01580">
    <property type="entry name" value="FtsK_SpoIIIE"/>
    <property type="match status" value="2"/>
</dbReference>
<dbReference type="OrthoDB" id="233350at2"/>
<name>A0A238HFG8_9NEIS</name>
<keyword evidence="2 5" id="KW-0547">Nucleotide-binding</keyword>
<dbReference type="PANTHER" id="PTHR22683:SF41">
    <property type="entry name" value="DNA TRANSLOCASE FTSK"/>
    <property type="match status" value="1"/>
</dbReference>
<dbReference type="EMBL" id="FXUV01000018">
    <property type="protein sequence ID" value="SMQ12251.1"/>
    <property type="molecule type" value="Genomic_DNA"/>
</dbReference>
<evidence type="ECO:0000313" key="9">
    <source>
        <dbReference type="EMBL" id="SMQ12251.1"/>
    </source>
</evidence>
<keyword evidence="11" id="KW-1185">Reference proteome</keyword>
<dbReference type="InterPro" id="IPR050206">
    <property type="entry name" value="FtsK/SpoIIIE/SftA"/>
</dbReference>
<proteinExistence type="predicted"/>
<evidence type="ECO:0000256" key="4">
    <source>
        <dbReference type="ARBA" id="ARBA00024784"/>
    </source>
</evidence>
<dbReference type="RefSeq" id="WP_038305114.1">
    <property type="nucleotide sequence ID" value="NZ_FXUV02000022.1"/>
</dbReference>
<dbReference type="PROSITE" id="PS50901">
    <property type="entry name" value="FTSK"/>
    <property type="match status" value="1"/>
</dbReference>
<evidence type="ECO:0000256" key="3">
    <source>
        <dbReference type="ARBA" id="ARBA00022840"/>
    </source>
</evidence>
<keyword evidence="3 5" id="KW-0067">ATP-binding</keyword>
<accession>A0A238HFG8</accession>
<evidence type="ECO:0000313" key="11">
    <source>
        <dbReference type="Proteomes" id="UP000215450"/>
    </source>
</evidence>